<organism evidence="1">
    <name type="scientific">uncultured organism MedDCM-OCT-S09-C426</name>
    <dbReference type="NCBI Taxonomy" id="743650"/>
    <lineage>
        <taxon>unclassified sequences</taxon>
        <taxon>environmental samples</taxon>
    </lineage>
</organism>
<reference evidence="1" key="1">
    <citation type="journal article" date="2010" name="ISME J.">
        <title>Metagenome of the Mediterranean deep chlorophyll maximum studied by direct and fosmid library 454 pyrosequencing.</title>
        <authorList>
            <person name="Ghai R."/>
            <person name="Martin-Cuadrado A.B."/>
            <person name="Molto A.G."/>
            <person name="Heredia I.G."/>
            <person name="Cabrera R."/>
            <person name="Martin J."/>
            <person name="Verdu M."/>
            <person name="Deschamps P."/>
            <person name="Moreira D."/>
            <person name="Lopez-Garcia P."/>
            <person name="Mira A."/>
            <person name="Rodriguez-Valera F."/>
        </authorList>
    </citation>
    <scope>NUCLEOTIDE SEQUENCE</scope>
</reference>
<accession>D6PL40</accession>
<protein>
    <recommendedName>
        <fullName evidence="2">Nucleoside 2-deoxyribosyltransferase</fullName>
    </recommendedName>
</protein>
<name>D6PL40_9ZZZZ</name>
<evidence type="ECO:0000313" key="1">
    <source>
        <dbReference type="EMBL" id="ADD96441.1"/>
    </source>
</evidence>
<dbReference type="AlphaFoldDB" id="D6PL40"/>
<sequence>MNLLEKTRTYLVGHMQYANGRDWRAYVEKELEALNITTFNPYRKPFVKDVEEDENARQKMAEDMANGHYSDVAKRMSVVRSYDLNLVDRSDFIIAHLLPDVASWGSSEELVTAVRMKKPIFISMEGGKSKTPLWILGMLPHNYIYNSVDEILDMIKKIDSGEKDIDSDRWRLLRKELR</sequence>
<dbReference type="SUPFAM" id="SSF52309">
    <property type="entry name" value="N-(deoxy)ribosyltransferase-like"/>
    <property type="match status" value="1"/>
</dbReference>
<dbReference type="Gene3D" id="3.40.50.450">
    <property type="match status" value="1"/>
</dbReference>
<dbReference type="EMBL" id="GU943139">
    <property type="protein sequence ID" value="ADD96441.1"/>
    <property type="molecule type" value="Genomic_DNA"/>
</dbReference>
<evidence type="ECO:0008006" key="2">
    <source>
        <dbReference type="Google" id="ProtNLM"/>
    </source>
</evidence>
<proteinExistence type="predicted"/>